<dbReference type="GeneID" id="113504136"/>
<evidence type="ECO:0000256" key="5">
    <source>
        <dbReference type="SAM" id="MobiDB-lite"/>
    </source>
</evidence>
<dbReference type="InterPro" id="IPR002699">
    <property type="entry name" value="V_ATPase_D"/>
</dbReference>
<comment type="function">
    <text evidence="4">Subunit of the V1 complex of vacuolar(H+)-ATPase (V-ATPase), a multisubunit enzyme composed of a peripheral complex (V1) that hydrolyzes ATP and a membrane integral complex (V0) that translocates protons. V-ATPase is responsible for acidifying and maintaining the pH of intracellular compartments and in some cell types, is targeted to the plasma membrane, where it is responsible for acidifying the extracellular environment.</text>
</comment>
<feature type="region of interest" description="Disordered" evidence="5">
    <location>
        <begin position="1000"/>
        <end position="1060"/>
    </location>
</feature>
<protein>
    <submittedName>
        <fullName evidence="7">Uncharacterized protein LOC113504136 isoform X2</fullName>
    </submittedName>
</protein>
<evidence type="ECO:0000256" key="1">
    <source>
        <dbReference type="ARBA" id="ARBA00005850"/>
    </source>
</evidence>
<dbReference type="Pfam" id="PF01813">
    <property type="entry name" value="ATP-synt_D"/>
    <property type="match status" value="1"/>
</dbReference>
<evidence type="ECO:0000256" key="4">
    <source>
        <dbReference type="ARBA" id="ARBA00045737"/>
    </source>
</evidence>
<keyword evidence="3" id="KW-0406">Ion transport</keyword>
<reference evidence="7" key="1">
    <citation type="submission" date="2025-08" db="UniProtKB">
        <authorList>
            <consortium name="RefSeq"/>
        </authorList>
    </citation>
    <scope>IDENTIFICATION</scope>
</reference>
<evidence type="ECO:0000256" key="2">
    <source>
        <dbReference type="ARBA" id="ARBA00022448"/>
    </source>
</evidence>
<comment type="similarity">
    <text evidence="1">Belongs to the V-ATPase D subunit family.</text>
</comment>
<name>A0A7E5WPL4_TRINI</name>
<dbReference type="Gene3D" id="1.10.287.3240">
    <property type="match status" value="1"/>
</dbReference>
<organism evidence="6 7">
    <name type="scientific">Trichoplusia ni</name>
    <name type="common">Cabbage looper</name>
    <dbReference type="NCBI Taxonomy" id="7111"/>
    <lineage>
        <taxon>Eukaryota</taxon>
        <taxon>Metazoa</taxon>
        <taxon>Ecdysozoa</taxon>
        <taxon>Arthropoda</taxon>
        <taxon>Hexapoda</taxon>
        <taxon>Insecta</taxon>
        <taxon>Pterygota</taxon>
        <taxon>Neoptera</taxon>
        <taxon>Endopterygota</taxon>
        <taxon>Lepidoptera</taxon>
        <taxon>Glossata</taxon>
        <taxon>Ditrysia</taxon>
        <taxon>Noctuoidea</taxon>
        <taxon>Noctuidae</taxon>
        <taxon>Plusiinae</taxon>
        <taxon>Trichoplusia</taxon>
    </lineage>
</organism>
<gene>
    <name evidence="7" type="primary">LOC113504136</name>
</gene>
<dbReference type="AlphaFoldDB" id="A0A7E5WPL4"/>
<keyword evidence="2" id="KW-0813">Transport</keyword>
<accession>A0A7E5WPL4</accession>
<evidence type="ECO:0000256" key="3">
    <source>
        <dbReference type="ARBA" id="ARBA00023065"/>
    </source>
</evidence>
<evidence type="ECO:0000313" key="6">
    <source>
        <dbReference type="Proteomes" id="UP000322000"/>
    </source>
</evidence>
<dbReference type="RefSeq" id="XP_026742091.1">
    <property type="nucleotide sequence ID" value="XM_026886290.1"/>
</dbReference>
<keyword evidence="6" id="KW-1185">Reference proteome</keyword>
<dbReference type="PANTHER" id="PTHR11671">
    <property type="entry name" value="V-TYPE ATP SYNTHASE SUBUNIT D"/>
    <property type="match status" value="1"/>
</dbReference>
<dbReference type="Proteomes" id="UP000322000">
    <property type="component" value="Chromosome 21"/>
</dbReference>
<dbReference type="GO" id="GO:0046961">
    <property type="term" value="F:proton-transporting ATPase activity, rotational mechanism"/>
    <property type="evidence" value="ECO:0007669"/>
    <property type="project" value="InterPro"/>
</dbReference>
<sequence length="1158" mass="130077">MFKEDDDVEEGSMGATRYNVMPSLVALQQMRNRLHLAFLGKKLMKWTALATGKELRRLSIEITGMIGSYQDDVATAFMLLARSRYFFPKMNVIVLENVPHTASLRVSVRHRGVAGVKVVNLDILESAIDPYPYLGIEKGGMTIWDAKEAWYNVLKVMIMLLEAKTTFNLVEIAHKNATKREKIIKNIVIPRIRATIVYMILELGETQREEMFRIKRTQTLRARRKEKKSKAVQTDPDLEIPAVVMTPPSPPPMEPPPLYPVPFVCCTGGVVCKETKLSRKLLGLRDQLNTIIQISKHFLDTGIRGNDITDFIRACEDVHTSIGTTCMANIGALRILRTRMLQLRVYLREMIVLSKDKSDEGIISSKFERFNKSCADFVDNVSRCSCSQSASREKPIIDIDQKATAEIVDEPPVMHIKPKISKALELDENEMLVPTVKEIKAQIEISVKTDSNEFEKPLFVDQVMSKTDVVCENGHKLKTMSATRRSIDEHGDQISKESDLQEMGELIPMSTDRLEEFRHNITNIIEMTKYYQSEGLLDSSAEAFTKSCETVLSKIDDYKSLGIQKVKSESLKEQNTNLEMITSTVKEEQLVSPSIESFLEYCKRFKELLKDDDKVVNESDGSDKLVSEVNETIVLSKEANQCCPICASAKESIGSDGVVYDLNKTIELSNEAKESFLGSPVNVSNGSYKLTPQLHEKNELSDDAKQGGLIGSPANESVDLDKFITHLNRTIELSKEAIQGGILSTPTNESVCLGKLESQLNETIVLSKDLIATPANESVGSDKLVSQLNDTIELSKEAKQGGLVGNSVEDFIQGCEEIKQRLGDEEDKIESQVQSQREVTAGTKVLDELTYNIDDIMNMISQYKAAGLVSESVEEFFRNCQMTKAKIDFYKEYPPETEELQFEEQLGSVSCICATFDKGSESCDRCREMLLQPFYQYPKDVQNLSPPPCYTCRGLEEPPQEKICKTCFEEPDLPFFFDAPCGSGEHTICDTCRKRNSPIKVKRKEKRSASDDSSPDDDKIVRKIIRIKSNQDGNVQKDKNKTKTTKKQRQNPHESIWTDDDEDYCESDSYDSVLTDAPFIGNCQVPNAQGFVRVSKSEDIVKSAPFVDPELRQCVSADTLLSKNCESEMVDVDLDVNKSFSVVSSSNYSLAKSLLDKD</sequence>
<evidence type="ECO:0000313" key="7">
    <source>
        <dbReference type="RefSeq" id="XP_026742091.1"/>
    </source>
</evidence>
<proteinExistence type="inferred from homology"/>